<name>A0A2T6B885_9RHOB</name>
<dbReference type="RefSeq" id="WP_108127570.1">
    <property type="nucleotide sequence ID" value="NZ_QBKP01000002.1"/>
</dbReference>
<dbReference type="OrthoDB" id="9813719at2"/>
<dbReference type="SUPFAM" id="SSF140931">
    <property type="entry name" value="Fic-like"/>
    <property type="match status" value="1"/>
</dbReference>
<proteinExistence type="predicted"/>
<dbReference type="PANTHER" id="PTHR13504">
    <property type="entry name" value="FIDO DOMAIN-CONTAINING PROTEIN DDB_G0283145"/>
    <property type="match status" value="1"/>
</dbReference>
<dbReference type="PROSITE" id="PS51459">
    <property type="entry name" value="FIDO"/>
    <property type="match status" value="1"/>
</dbReference>
<evidence type="ECO:0000256" key="2">
    <source>
        <dbReference type="PIRSR" id="PIRSR640198-2"/>
    </source>
</evidence>
<dbReference type="Pfam" id="PF02661">
    <property type="entry name" value="Fic"/>
    <property type="match status" value="1"/>
</dbReference>
<feature type="domain" description="Fido" evidence="3">
    <location>
        <begin position="319"/>
        <end position="451"/>
    </location>
</feature>
<dbReference type="GO" id="GO:0005524">
    <property type="term" value="F:ATP binding"/>
    <property type="evidence" value="ECO:0007669"/>
    <property type="project" value="UniProtKB-KW"/>
</dbReference>
<protein>
    <submittedName>
        <fullName evidence="4">Fic/DOC family protein</fullName>
    </submittedName>
</protein>
<evidence type="ECO:0000313" key="4">
    <source>
        <dbReference type="EMBL" id="PTX52266.1"/>
    </source>
</evidence>
<feature type="binding site" evidence="2">
    <location>
        <begin position="397"/>
        <end position="404"/>
    </location>
    <ligand>
        <name>ATP</name>
        <dbReference type="ChEBI" id="CHEBI:30616"/>
    </ligand>
</feature>
<gene>
    <name evidence="4" type="ORF">C8N34_10244</name>
</gene>
<dbReference type="EMBL" id="QBKP01000002">
    <property type="protein sequence ID" value="PTX52266.1"/>
    <property type="molecule type" value="Genomic_DNA"/>
</dbReference>
<feature type="active site" evidence="1">
    <location>
        <position position="393"/>
    </location>
</feature>
<dbReference type="Proteomes" id="UP000244224">
    <property type="component" value="Unassembled WGS sequence"/>
</dbReference>
<keyword evidence="2" id="KW-0067">ATP-binding</keyword>
<keyword evidence="2" id="KW-0547">Nucleotide-binding</keyword>
<dbReference type="AlphaFoldDB" id="A0A2T6B885"/>
<reference evidence="4 5" key="1">
    <citation type="submission" date="2018-04" db="EMBL/GenBank/DDBJ databases">
        <title>Genomic Encyclopedia of Archaeal and Bacterial Type Strains, Phase II (KMG-II): from individual species to whole genera.</title>
        <authorList>
            <person name="Goeker M."/>
        </authorList>
    </citation>
    <scope>NUCLEOTIDE SEQUENCE [LARGE SCALE GENOMIC DNA]</scope>
    <source>
        <strain evidence="4 5">DSM 21823</strain>
    </source>
</reference>
<keyword evidence="5" id="KW-1185">Reference proteome</keyword>
<organism evidence="4 5">
    <name type="scientific">Gemmobacter caeni</name>
    <dbReference type="NCBI Taxonomy" id="589035"/>
    <lineage>
        <taxon>Bacteria</taxon>
        <taxon>Pseudomonadati</taxon>
        <taxon>Pseudomonadota</taxon>
        <taxon>Alphaproteobacteria</taxon>
        <taxon>Rhodobacterales</taxon>
        <taxon>Paracoccaceae</taxon>
        <taxon>Gemmobacter</taxon>
    </lineage>
</organism>
<dbReference type="InterPro" id="IPR003812">
    <property type="entry name" value="Fido"/>
</dbReference>
<comment type="caution">
    <text evidence="4">The sequence shown here is derived from an EMBL/GenBank/DDBJ whole genome shotgun (WGS) entry which is preliminary data.</text>
</comment>
<sequence>MAGFIFAPKGDDTAARRLRRQAGAGELVKLATGVYLSADGVAPEEAARLHWPALVGHLFPDGVITDLTGLTYAPEREEATGTLHVFVSAPGAPRRVEIAKLVISARRGVGPVDGDIPYMGSWVAGPERRYLDNMTPSRARGGPARTLGPAGVEARLERECSAKGEAHLNGIRDGARRIAPLVGKDKEFEALDQLIGGLLRTRGATMRTRAGRARAVGSPIDEACLERVMTLRTALLAVPYAHVPDPNLSVGARRASSFVEAFFSNYIEGTRFLVGEAREIVFEGKIPQSRPQDGHDVLATYAKLMEPPRPRLSEMGPDQFILNLQVDHGDLMRERPEVGPGRFKTAANQAGNTVFVAPEKVHGTLHEGFEHVRAVSDPFARAVLAHFLISDVHPFSDGNGRMSRLAMSRELISHGLSHIVIPTVFRQDYLSAMRAMTRQGNPDILIRSLSRCQQISAACAAETLDEAIGRWASTRAFLEEDRHASLTDPQDPSEVVWRDGVPAPRRYWEHVDHDRDAGTGPGLL</sequence>
<accession>A0A2T6B885</accession>
<dbReference type="PANTHER" id="PTHR13504:SF38">
    <property type="entry name" value="FIDO DOMAIN-CONTAINING PROTEIN"/>
    <property type="match status" value="1"/>
</dbReference>
<evidence type="ECO:0000256" key="1">
    <source>
        <dbReference type="PIRSR" id="PIRSR640198-1"/>
    </source>
</evidence>
<evidence type="ECO:0000313" key="5">
    <source>
        <dbReference type="Proteomes" id="UP000244224"/>
    </source>
</evidence>
<dbReference type="InterPro" id="IPR036597">
    <property type="entry name" value="Fido-like_dom_sf"/>
</dbReference>
<dbReference type="InterPro" id="IPR040198">
    <property type="entry name" value="Fido_containing"/>
</dbReference>
<evidence type="ECO:0000259" key="3">
    <source>
        <dbReference type="PROSITE" id="PS51459"/>
    </source>
</evidence>
<dbReference type="Gene3D" id="1.10.3290.10">
    <property type="entry name" value="Fido-like domain"/>
    <property type="match status" value="1"/>
</dbReference>